<dbReference type="Gene3D" id="3.40.50.1820">
    <property type="entry name" value="alpha/beta hydrolase"/>
    <property type="match status" value="1"/>
</dbReference>
<feature type="domain" description="AB hydrolase-1" evidence="2">
    <location>
        <begin position="32"/>
        <end position="154"/>
    </location>
</feature>
<proteinExistence type="predicted"/>
<sequence length="276" mass="31503">MSTNQPIEKAYNSSRGIVSYWVYQNSNPDAKWMFFLHGLSADHTLFDLQIPFFTSRYNVIVWDAPAHALSRPYRDFSYANCAEDVKNILQNEGISKAIFVGQSMGGYIIQAFLLRDPQLAEAFVAIDSCPFGKQYYSKSDLFWLRQVGWMSLLYPHQYYVETIAKSVGVTKRAQDNMRKALSFYAHRELCELMGKGYLCFVQENQDLDIHCPVFILVGEHDKTGKVLSYSKAWHDATGFPMEIIPSAAHNSNYDNPDAVNAAMEAFLTTLHEEKTK</sequence>
<comment type="caution">
    <text evidence="3">The sequence shown here is derived from an EMBL/GenBank/DDBJ whole genome shotgun (WGS) entry which is preliminary data.</text>
</comment>
<gene>
    <name evidence="3" type="primary">menH_37</name>
    <name evidence="3" type="ORF">SDC9_134885</name>
</gene>
<evidence type="ECO:0000259" key="2">
    <source>
        <dbReference type="Pfam" id="PF00561"/>
    </source>
</evidence>
<dbReference type="InterPro" id="IPR029058">
    <property type="entry name" value="AB_hydrolase_fold"/>
</dbReference>
<dbReference type="Pfam" id="PF00561">
    <property type="entry name" value="Abhydrolase_1"/>
    <property type="match status" value="1"/>
</dbReference>
<name>A0A645DEZ0_9ZZZZ</name>
<keyword evidence="1" id="KW-0378">Hydrolase</keyword>
<dbReference type="GO" id="GO:0070205">
    <property type="term" value="F:2-succinyl-6-hydroxy-2,4-cyclohexadiene-1-carboxylate synthase activity"/>
    <property type="evidence" value="ECO:0007669"/>
    <property type="project" value="UniProtKB-EC"/>
</dbReference>
<accession>A0A645DEZ0</accession>
<evidence type="ECO:0000256" key="1">
    <source>
        <dbReference type="ARBA" id="ARBA00022801"/>
    </source>
</evidence>
<organism evidence="3">
    <name type="scientific">bioreactor metagenome</name>
    <dbReference type="NCBI Taxonomy" id="1076179"/>
    <lineage>
        <taxon>unclassified sequences</taxon>
        <taxon>metagenomes</taxon>
        <taxon>ecological metagenomes</taxon>
    </lineage>
</organism>
<evidence type="ECO:0000313" key="3">
    <source>
        <dbReference type="EMBL" id="MPM87785.1"/>
    </source>
</evidence>
<reference evidence="3" key="1">
    <citation type="submission" date="2019-08" db="EMBL/GenBank/DDBJ databases">
        <authorList>
            <person name="Kucharzyk K."/>
            <person name="Murdoch R.W."/>
            <person name="Higgins S."/>
            <person name="Loffler F."/>
        </authorList>
    </citation>
    <scope>NUCLEOTIDE SEQUENCE</scope>
</reference>
<dbReference type="PANTHER" id="PTHR43798:SF31">
    <property type="entry name" value="AB HYDROLASE SUPERFAMILY PROTEIN YCLE"/>
    <property type="match status" value="1"/>
</dbReference>
<dbReference type="PANTHER" id="PTHR43798">
    <property type="entry name" value="MONOACYLGLYCEROL LIPASE"/>
    <property type="match status" value="1"/>
</dbReference>
<dbReference type="EC" id="4.2.99.20" evidence="3"/>
<dbReference type="AlphaFoldDB" id="A0A645DEZ0"/>
<keyword evidence="3" id="KW-0456">Lyase</keyword>
<dbReference type="GO" id="GO:0016787">
    <property type="term" value="F:hydrolase activity"/>
    <property type="evidence" value="ECO:0007669"/>
    <property type="project" value="UniProtKB-KW"/>
</dbReference>
<protein>
    <submittedName>
        <fullName evidence="3">2-succinyl-6-hydroxy-2, 4-cyclohexadiene-1-carboxylate synthase</fullName>
        <ecNumber evidence="3">4.2.99.20</ecNumber>
    </submittedName>
</protein>
<dbReference type="InterPro" id="IPR050266">
    <property type="entry name" value="AB_hydrolase_sf"/>
</dbReference>
<dbReference type="InterPro" id="IPR000073">
    <property type="entry name" value="AB_hydrolase_1"/>
</dbReference>
<dbReference type="EMBL" id="VSSQ01035542">
    <property type="protein sequence ID" value="MPM87785.1"/>
    <property type="molecule type" value="Genomic_DNA"/>
</dbReference>
<dbReference type="SUPFAM" id="SSF53474">
    <property type="entry name" value="alpha/beta-Hydrolases"/>
    <property type="match status" value="1"/>
</dbReference>
<dbReference type="GO" id="GO:0016020">
    <property type="term" value="C:membrane"/>
    <property type="evidence" value="ECO:0007669"/>
    <property type="project" value="TreeGrafter"/>
</dbReference>